<sequence length="139" mass="16473">MIVGGYLSVIYRQRQNFMRERLQNLDIGVTDYPILLILGHREGLGCNEISKKYFINKSLVSKSISKLITLGYLEQRRDPDHKQRLNTYLTPRGRKVIPEIRSYSREWEDEFMGGMTPEEREVLKKLLSKIYERSLDYLD</sequence>
<evidence type="ECO:0000313" key="6">
    <source>
        <dbReference type="Proteomes" id="UP001144471"/>
    </source>
</evidence>
<dbReference type="EMBL" id="BSDY01000018">
    <property type="protein sequence ID" value="GLI57441.1"/>
    <property type="molecule type" value="Genomic_DNA"/>
</dbReference>
<evidence type="ECO:0000256" key="2">
    <source>
        <dbReference type="ARBA" id="ARBA00023125"/>
    </source>
</evidence>
<dbReference type="RefSeq" id="WP_281837063.1">
    <property type="nucleotide sequence ID" value="NZ_BSDY01000018.1"/>
</dbReference>
<dbReference type="GO" id="GO:0003700">
    <property type="term" value="F:DNA-binding transcription factor activity"/>
    <property type="evidence" value="ECO:0007669"/>
    <property type="project" value="InterPro"/>
</dbReference>
<proteinExistence type="predicted"/>
<gene>
    <name evidence="5" type="ORF">PM10SUCC1_29550</name>
</gene>
<protein>
    <recommendedName>
        <fullName evidence="4">HTH marR-type domain-containing protein</fullName>
    </recommendedName>
</protein>
<evidence type="ECO:0000256" key="3">
    <source>
        <dbReference type="ARBA" id="ARBA00023163"/>
    </source>
</evidence>
<dbReference type="InterPro" id="IPR036388">
    <property type="entry name" value="WH-like_DNA-bd_sf"/>
</dbReference>
<reference evidence="5" key="1">
    <citation type="submission" date="2022-12" db="EMBL/GenBank/DDBJ databases">
        <title>Reference genome sequencing for broad-spectrum identification of bacterial and archaeal isolates by mass spectrometry.</title>
        <authorList>
            <person name="Sekiguchi Y."/>
            <person name="Tourlousse D.M."/>
        </authorList>
    </citation>
    <scope>NUCLEOTIDE SEQUENCE</scope>
    <source>
        <strain evidence="5">10succ1</strain>
    </source>
</reference>
<dbReference type="SUPFAM" id="SSF46785">
    <property type="entry name" value="Winged helix' DNA-binding domain"/>
    <property type="match status" value="1"/>
</dbReference>
<dbReference type="Gene3D" id="1.10.10.10">
    <property type="entry name" value="Winged helix-like DNA-binding domain superfamily/Winged helix DNA-binding domain"/>
    <property type="match status" value="1"/>
</dbReference>
<dbReference type="PANTHER" id="PTHR42756">
    <property type="entry name" value="TRANSCRIPTIONAL REGULATOR, MARR"/>
    <property type="match status" value="1"/>
</dbReference>
<dbReference type="InterPro" id="IPR000835">
    <property type="entry name" value="HTH_MarR-typ"/>
</dbReference>
<dbReference type="SMART" id="SM00347">
    <property type="entry name" value="HTH_MARR"/>
    <property type="match status" value="1"/>
</dbReference>
<evidence type="ECO:0000256" key="1">
    <source>
        <dbReference type="ARBA" id="ARBA00023015"/>
    </source>
</evidence>
<keyword evidence="2" id="KW-0238">DNA-binding</keyword>
<evidence type="ECO:0000313" key="5">
    <source>
        <dbReference type="EMBL" id="GLI57441.1"/>
    </source>
</evidence>
<dbReference type="Proteomes" id="UP001144471">
    <property type="component" value="Unassembled WGS sequence"/>
</dbReference>
<name>A0A9W6GPD0_9FUSO</name>
<keyword evidence="3" id="KW-0804">Transcription</keyword>
<dbReference type="InterPro" id="IPR036390">
    <property type="entry name" value="WH_DNA-bd_sf"/>
</dbReference>
<comment type="caution">
    <text evidence="5">The sequence shown here is derived from an EMBL/GenBank/DDBJ whole genome shotgun (WGS) entry which is preliminary data.</text>
</comment>
<dbReference type="GO" id="GO:0003677">
    <property type="term" value="F:DNA binding"/>
    <property type="evidence" value="ECO:0007669"/>
    <property type="project" value="UniProtKB-KW"/>
</dbReference>
<dbReference type="PRINTS" id="PR00598">
    <property type="entry name" value="HTHMARR"/>
</dbReference>
<dbReference type="PANTHER" id="PTHR42756:SF2">
    <property type="entry name" value="MARR FAMILY REGULATORY PROTEIN"/>
    <property type="match status" value="1"/>
</dbReference>
<dbReference type="Pfam" id="PF12802">
    <property type="entry name" value="MarR_2"/>
    <property type="match status" value="1"/>
</dbReference>
<organism evidence="5 6">
    <name type="scientific">Propionigenium maris DSM 9537</name>
    <dbReference type="NCBI Taxonomy" id="1123000"/>
    <lineage>
        <taxon>Bacteria</taxon>
        <taxon>Fusobacteriati</taxon>
        <taxon>Fusobacteriota</taxon>
        <taxon>Fusobacteriia</taxon>
        <taxon>Fusobacteriales</taxon>
        <taxon>Fusobacteriaceae</taxon>
        <taxon>Propionigenium</taxon>
    </lineage>
</organism>
<keyword evidence="6" id="KW-1185">Reference proteome</keyword>
<keyword evidence="1" id="KW-0805">Transcription regulation</keyword>
<feature type="domain" description="HTH marR-type" evidence="4">
    <location>
        <begin position="1"/>
        <end position="132"/>
    </location>
</feature>
<dbReference type="PROSITE" id="PS50995">
    <property type="entry name" value="HTH_MARR_2"/>
    <property type="match status" value="1"/>
</dbReference>
<evidence type="ECO:0000259" key="4">
    <source>
        <dbReference type="PROSITE" id="PS50995"/>
    </source>
</evidence>
<accession>A0A9W6GPD0</accession>
<dbReference type="AlphaFoldDB" id="A0A9W6GPD0"/>